<evidence type="ECO:0000313" key="2">
    <source>
        <dbReference type="Proteomes" id="UP000078492"/>
    </source>
</evidence>
<organism evidence="1 2">
    <name type="scientific">Trachymyrmex cornetzi</name>
    <dbReference type="NCBI Taxonomy" id="471704"/>
    <lineage>
        <taxon>Eukaryota</taxon>
        <taxon>Metazoa</taxon>
        <taxon>Ecdysozoa</taxon>
        <taxon>Arthropoda</taxon>
        <taxon>Hexapoda</taxon>
        <taxon>Insecta</taxon>
        <taxon>Pterygota</taxon>
        <taxon>Neoptera</taxon>
        <taxon>Endopterygota</taxon>
        <taxon>Hymenoptera</taxon>
        <taxon>Apocrita</taxon>
        <taxon>Aculeata</taxon>
        <taxon>Formicoidea</taxon>
        <taxon>Formicidae</taxon>
        <taxon>Myrmicinae</taxon>
        <taxon>Trachymyrmex</taxon>
    </lineage>
</organism>
<keyword evidence="2" id="KW-1185">Reference proteome</keyword>
<dbReference type="AlphaFoldDB" id="A0A151IXS7"/>
<name>A0A151IXS7_9HYME</name>
<gene>
    <name evidence="1" type="ORF">ALC57_14670</name>
</gene>
<sequence>MVRRLGVAGVSSPLQWSPGQTVRSIEGRSYTFLGGGHPALYRPSHMPSTTITPCHLPYDTAAFSSLLSLAIFCQCSHRAFAKHRYLKVSRDVSSTLWHIF</sequence>
<evidence type="ECO:0000313" key="1">
    <source>
        <dbReference type="EMBL" id="KYN13112.1"/>
    </source>
</evidence>
<dbReference type="EMBL" id="KQ980791">
    <property type="protein sequence ID" value="KYN13112.1"/>
    <property type="molecule type" value="Genomic_DNA"/>
</dbReference>
<protein>
    <submittedName>
        <fullName evidence="1">Uncharacterized protein</fullName>
    </submittedName>
</protein>
<reference evidence="1 2" key="1">
    <citation type="submission" date="2015-09" db="EMBL/GenBank/DDBJ databases">
        <title>Trachymyrmex cornetzi WGS genome.</title>
        <authorList>
            <person name="Nygaard S."/>
            <person name="Hu H."/>
            <person name="Boomsma J."/>
            <person name="Zhang G."/>
        </authorList>
    </citation>
    <scope>NUCLEOTIDE SEQUENCE [LARGE SCALE GENOMIC DNA]</scope>
    <source>
        <strain evidence="1">Tcor2-1</strain>
        <tissue evidence="1">Whole body</tissue>
    </source>
</reference>
<accession>A0A151IXS7</accession>
<proteinExistence type="predicted"/>
<dbReference type="Proteomes" id="UP000078492">
    <property type="component" value="Unassembled WGS sequence"/>
</dbReference>